<proteinExistence type="predicted"/>
<dbReference type="Proteomes" id="UP000562395">
    <property type="component" value="Unassembled WGS sequence"/>
</dbReference>
<evidence type="ECO:0000313" key="2">
    <source>
        <dbReference type="Proteomes" id="UP000562395"/>
    </source>
</evidence>
<protein>
    <submittedName>
        <fullName evidence="1">Uncharacterized protein</fullName>
    </submittedName>
</protein>
<name>A0A7W6EUW8_9SPHN</name>
<reference evidence="1 2" key="1">
    <citation type="submission" date="2020-08" db="EMBL/GenBank/DDBJ databases">
        <title>Genomic Encyclopedia of Type Strains, Phase IV (KMG-IV): sequencing the most valuable type-strain genomes for metagenomic binning, comparative biology and taxonomic classification.</title>
        <authorList>
            <person name="Goeker M."/>
        </authorList>
    </citation>
    <scope>NUCLEOTIDE SEQUENCE [LARGE SCALE GENOMIC DNA]</scope>
    <source>
        <strain evidence="1 2">DSM 14552</strain>
    </source>
</reference>
<sequence>MPRYLIWKSGPGPLDIEFKRMGEAVLRPSLLIVTPGKSIAVPREDSADIAHFHLTDEDVARLLSSPGGLRPPCMAFQCDAFLSMTTGPAGDTGRRRWGWAIRVSRDGHALPGHYLDGKPLVMCRDGFTRARLRTLPDLSGVARDHDIIGLT</sequence>
<dbReference type="EMBL" id="JACICY010000001">
    <property type="protein sequence ID" value="MBB3859637.1"/>
    <property type="molecule type" value="Genomic_DNA"/>
</dbReference>
<accession>A0A7W6EUW8</accession>
<dbReference type="RefSeq" id="WP_183611846.1">
    <property type="nucleotide sequence ID" value="NZ_JACICY010000001.1"/>
</dbReference>
<keyword evidence="2" id="KW-1185">Reference proteome</keyword>
<comment type="caution">
    <text evidence="1">The sequence shown here is derived from an EMBL/GenBank/DDBJ whole genome shotgun (WGS) entry which is preliminary data.</text>
</comment>
<evidence type="ECO:0000313" key="1">
    <source>
        <dbReference type="EMBL" id="MBB3859637.1"/>
    </source>
</evidence>
<gene>
    <name evidence="1" type="ORF">GGQ88_000877</name>
</gene>
<dbReference type="AlphaFoldDB" id="A0A7W6EUW8"/>
<organism evidence="1 2">
    <name type="scientific">Novosphingobium hassiacum</name>
    <dbReference type="NCBI Taxonomy" id="173676"/>
    <lineage>
        <taxon>Bacteria</taxon>
        <taxon>Pseudomonadati</taxon>
        <taxon>Pseudomonadota</taxon>
        <taxon>Alphaproteobacteria</taxon>
        <taxon>Sphingomonadales</taxon>
        <taxon>Sphingomonadaceae</taxon>
        <taxon>Novosphingobium</taxon>
    </lineage>
</organism>